<proteinExistence type="predicted"/>
<organism evidence="1 2">
    <name type="scientific">Loa loa</name>
    <name type="common">Eye worm</name>
    <name type="synonym">Filaria loa</name>
    <dbReference type="NCBI Taxonomy" id="7209"/>
    <lineage>
        <taxon>Eukaryota</taxon>
        <taxon>Metazoa</taxon>
        <taxon>Ecdysozoa</taxon>
        <taxon>Nematoda</taxon>
        <taxon>Chromadorea</taxon>
        <taxon>Rhabditida</taxon>
        <taxon>Spirurina</taxon>
        <taxon>Spiruromorpha</taxon>
        <taxon>Filarioidea</taxon>
        <taxon>Onchocercidae</taxon>
        <taxon>Loa</taxon>
    </lineage>
</organism>
<sequence>MSNTNYTQQSGGIARLYLRLQRSDVNASTLVVYKNDTSERLKTKFEDWKNELLFLNSHQVIAFHFTGVNGTEPKDSEEIFSNTFPDVPLSTFCSSDESLMTGVNYQVGTKFTFNVGPVYAIVAVRKFGEGNPVTENLSEEND</sequence>
<reference evidence="1" key="1">
    <citation type="submission" date="2012-04" db="EMBL/GenBank/DDBJ databases">
        <title>The Genome Sequence of Loa loa.</title>
        <authorList>
            <consortium name="The Broad Institute Genome Sequencing Platform"/>
            <consortium name="Broad Institute Genome Sequencing Center for Infectious Disease"/>
            <person name="Nutman T.B."/>
            <person name="Fink D.L."/>
            <person name="Russ C."/>
            <person name="Young S."/>
            <person name="Zeng Q."/>
            <person name="Gargeya S."/>
            <person name="Alvarado L."/>
            <person name="Berlin A."/>
            <person name="Chapman S.B."/>
            <person name="Chen Z."/>
            <person name="Freedman E."/>
            <person name="Gellesch M."/>
            <person name="Goldberg J."/>
            <person name="Griggs A."/>
            <person name="Gujja S."/>
            <person name="Heilman E.R."/>
            <person name="Heiman D."/>
            <person name="Howarth C."/>
            <person name="Mehta T."/>
            <person name="Neiman D."/>
            <person name="Pearson M."/>
            <person name="Roberts A."/>
            <person name="Saif S."/>
            <person name="Shea T."/>
            <person name="Shenoy N."/>
            <person name="Sisk P."/>
            <person name="Stolte C."/>
            <person name="Sykes S."/>
            <person name="White J."/>
            <person name="Yandava C."/>
            <person name="Haas B."/>
            <person name="Henn M.R."/>
            <person name="Nusbaum C."/>
            <person name="Birren B."/>
        </authorList>
    </citation>
    <scope>NUCLEOTIDE SEQUENCE [LARGE SCALE GENOMIC DNA]</scope>
</reference>
<evidence type="ECO:0000313" key="1">
    <source>
        <dbReference type="Proteomes" id="UP000095285"/>
    </source>
</evidence>
<dbReference type="Proteomes" id="UP000095285">
    <property type="component" value="Unassembled WGS sequence"/>
</dbReference>
<keyword evidence="1" id="KW-1185">Reference proteome</keyword>
<accession>A0A1I7V8C4</accession>
<dbReference type="AlphaFoldDB" id="A0A1I7V8C4"/>
<dbReference type="WBParaSite" id="EN70_10985">
    <property type="protein sequence ID" value="EN70_10985"/>
    <property type="gene ID" value="EN70_10985"/>
</dbReference>
<evidence type="ECO:0000313" key="2">
    <source>
        <dbReference type="WBParaSite" id="EN70_10985"/>
    </source>
</evidence>
<reference evidence="2" key="2">
    <citation type="submission" date="2016-11" db="UniProtKB">
        <authorList>
            <consortium name="WormBaseParasite"/>
        </authorList>
    </citation>
    <scope>IDENTIFICATION</scope>
</reference>
<protein>
    <submittedName>
        <fullName evidence="2">Phage protein</fullName>
    </submittedName>
</protein>
<name>A0A1I7V8C4_LOALO</name>